<proteinExistence type="predicted"/>
<dbReference type="RefSeq" id="WP_112441590.1">
    <property type="nucleotide sequence ID" value="NZ_CP030073.1"/>
</dbReference>
<protein>
    <submittedName>
        <fullName evidence="1">Uncharacterized protein</fullName>
    </submittedName>
</protein>
<evidence type="ECO:0000313" key="2">
    <source>
        <dbReference type="Proteomes" id="UP000249616"/>
    </source>
</evidence>
<dbReference type="KEGG" id="scad:DN051_38825"/>
<dbReference type="AlphaFoldDB" id="A0A2Z4JAA4"/>
<evidence type="ECO:0000313" key="1">
    <source>
        <dbReference type="EMBL" id="AWW41857.1"/>
    </source>
</evidence>
<keyword evidence="2" id="KW-1185">Reference proteome</keyword>
<gene>
    <name evidence="1" type="ORF">DN051_38825</name>
</gene>
<sequence>MTWPVGTEMASFTGDALVLTSATDFDTSAADHVRHQLPHRHVTHDGDVITVWPRPHRDRP</sequence>
<dbReference type="Proteomes" id="UP000249616">
    <property type="component" value="Chromosome"/>
</dbReference>
<name>A0A2Z4JAA4_9ACTN</name>
<accession>A0A2Z4JAA4</accession>
<dbReference type="EMBL" id="CP030073">
    <property type="protein sequence ID" value="AWW41857.1"/>
    <property type="molecule type" value="Genomic_DNA"/>
</dbReference>
<organism evidence="1 2">
    <name type="scientific">Streptomyces cadmiisoli</name>
    <dbReference type="NCBI Taxonomy" id="2184053"/>
    <lineage>
        <taxon>Bacteria</taxon>
        <taxon>Bacillati</taxon>
        <taxon>Actinomycetota</taxon>
        <taxon>Actinomycetes</taxon>
        <taxon>Kitasatosporales</taxon>
        <taxon>Streptomycetaceae</taxon>
        <taxon>Streptomyces</taxon>
        <taxon>Streptomyces aurantiacus group</taxon>
    </lineage>
</organism>
<reference evidence="1 2" key="1">
    <citation type="journal article" date="2019" name="Int. J. Syst. Evol. Microbiol.">
        <title>Streptomyces cadmiisoli sp. nov., a novel actinomycete isolated from cadmium-contaminated soil.</title>
        <authorList>
            <person name="Li K."/>
            <person name="Tang X."/>
            <person name="Zhao J."/>
            <person name="Guo Y."/>
            <person name="Tang Y."/>
            <person name="Gao J."/>
        </authorList>
    </citation>
    <scope>NUCLEOTIDE SEQUENCE [LARGE SCALE GENOMIC DNA]</scope>
    <source>
        <strain evidence="1 2">ZFG47</strain>
    </source>
</reference>